<dbReference type="InterPro" id="IPR035370">
    <property type="entry name" value="Nrap_D5"/>
</dbReference>
<feature type="non-terminal residue" evidence="11">
    <location>
        <position position="1"/>
    </location>
</feature>
<evidence type="ECO:0000259" key="10">
    <source>
        <dbReference type="Pfam" id="PF17406"/>
    </source>
</evidence>
<keyword evidence="3 5" id="KW-0694">RNA-binding</keyword>
<dbReference type="Gene3D" id="1.10.1410.10">
    <property type="match status" value="1"/>
</dbReference>
<dbReference type="InterPro" id="IPR035082">
    <property type="entry name" value="Nrap_D1"/>
</dbReference>
<feature type="domain" description="Nrap protein" evidence="7">
    <location>
        <begin position="89"/>
        <end position="234"/>
    </location>
</feature>
<dbReference type="InterPro" id="IPR005554">
    <property type="entry name" value="NOL6/Upt22"/>
</dbReference>
<evidence type="ECO:0000313" key="12">
    <source>
        <dbReference type="Proteomes" id="UP000824469"/>
    </source>
</evidence>
<dbReference type="GO" id="GO:0006364">
    <property type="term" value="P:rRNA processing"/>
    <property type="evidence" value="ECO:0007669"/>
    <property type="project" value="TreeGrafter"/>
</dbReference>
<dbReference type="Pfam" id="PF17405">
    <property type="entry name" value="Nrap_D4"/>
    <property type="match status" value="1"/>
</dbReference>
<keyword evidence="12" id="KW-1185">Reference proteome</keyword>
<dbReference type="Proteomes" id="UP000824469">
    <property type="component" value="Unassembled WGS sequence"/>
</dbReference>
<feature type="domain" description="Nrap protein" evidence="6">
    <location>
        <begin position="8"/>
        <end position="83"/>
    </location>
</feature>
<dbReference type="EMBL" id="JAHRHJ020000007">
    <property type="protein sequence ID" value="KAH9309820.1"/>
    <property type="molecule type" value="Genomic_DNA"/>
</dbReference>
<dbReference type="Pfam" id="PF17403">
    <property type="entry name" value="Nrap_D2"/>
    <property type="match status" value="1"/>
</dbReference>
<dbReference type="GO" id="GO:0003723">
    <property type="term" value="F:RNA binding"/>
    <property type="evidence" value="ECO:0007669"/>
    <property type="project" value="UniProtKB-KW"/>
</dbReference>
<dbReference type="GO" id="GO:0032040">
    <property type="term" value="C:small-subunit processome"/>
    <property type="evidence" value="ECO:0007669"/>
    <property type="project" value="TreeGrafter"/>
</dbReference>
<evidence type="ECO:0000256" key="3">
    <source>
        <dbReference type="ARBA" id="ARBA00022884"/>
    </source>
</evidence>
<comment type="subcellular location">
    <subcellularLocation>
        <location evidence="1 5">Nucleus</location>
        <location evidence="1 5">Nucleolus</location>
    </subcellularLocation>
</comment>
<feature type="domain" description="Nrap protein" evidence="10">
    <location>
        <begin position="603"/>
        <end position="688"/>
    </location>
</feature>
<dbReference type="Pfam" id="PF17404">
    <property type="entry name" value="Nrap_D3"/>
    <property type="match status" value="1"/>
</dbReference>
<dbReference type="GO" id="GO:0034456">
    <property type="term" value="C:UTP-C complex"/>
    <property type="evidence" value="ECO:0007669"/>
    <property type="project" value="TreeGrafter"/>
</dbReference>
<dbReference type="GO" id="GO:0032545">
    <property type="term" value="C:CURI complex"/>
    <property type="evidence" value="ECO:0007669"/>
    <property type="project" value="TreeGrafter"/>
</dbReference>
<evidence type="ECO:0000259" key="8">
    <source>
        <dbReference type="Pfam" id="PF17404"/>
    </source>
</evidence>
<protein>
    <recommendedName>
        <fullName evidence="13">Nucleolar protein 6</fullName>
    </recommendedName>
</protein>
<dbReference type="Pfam" id="PF03813">
    <property type="entry name" value="Nrap"/>
    <property type="match status" value="1"/>
</dbReference>
<evidence type="ECO:0000256" key="4">
    <source>
        <dbReference type="ARBA" id="ARBA00023242"/>
    </source>
</evidence>
<dbReference type="PANTHER" id="PTHR17972">
    <property type="entry name" value="NUCLEOLAR RNA-ASSOCIATED PROTEIN"/>
    <property type="match status" value="1"/>
</dbReference>
<dbReference type="GO" id="GO:0006409">
    <property type="term" value="P:tRNA export from nucleus"/>
    <property type="evidence" value="ECO:0007669"/>
    <property type="project" value="TreeGrafter"/>
</dbReference>
<dbReference type="Pfam" id="PF17406">
    <property type="entry name" value="Nrap_D5"/>
    <property type="match status" value="1"/>
</dbReference>
<dbReference type="InterPro" id="IPR035367">
    <property type="entry name" value="Nrap_D2"/>
</dbReference>
<comment type="similarity">
    <text evidence="2 5">Belongs to the NRAP family.</text>
</comment>
<evidence type="ECO:0000259" key="7">
    <source>
        <dbReference type="Pfam" id="PF17403"/>
    </source>
</evidence>
<evidence type="ECO:0000259" key="6">
    <source>
        <dbReference type="Pfam" id="PF03813"/>
    </source>
</evidence>
<feature type="domain" description="Nrap protein" evidence="8">
    <location>
        <begin position="239"/>
        <end position="393"/>
    </location>
</feature>
<keyword evidence="4 5" id="KW-0539">Nucleus</keyword>
<comment type="caution">
    <text evidence="11">The sequence shown here is derived from an EMBL/GenBank/DDBJ whole genome shotgun (WGS) entry which is preliminary data.</text>
</comment>
<evidence type="ECO:0008006" key="13">
    <source>
        <dbReference type="Google" id="ProtNLM"/>
    </source>
</evidence>
<evidence type="ECO:0000256" key="2">
    <source>
        <dbReference type="ARBA" id="ARBA00006674"/>
    </source>
</evidence>
<dbReference type="PANTHER" id="PTHR17972:SF0">
    <property type="entry name" value="NUCLEOLAR PROTEIN 6"/>
    <property type="match status" value="1"/>
</dbReference>
<gene>
    <name evidence="11" type="ORF">KI387_037731</name>
</gene>
<dbReference type="AlphaFoldDB" id="A0AA38FTL5"/>
<evidence type="ECO:0000259" key="9">
    <source>
        <dbReference type="Pfam" id="PF17405"/>
    </source>
</evidence>
<sequence length="689" mass="77485">MMPGSQFLVIHPGGIEGDIGNDFVIRIIPTITAGTFDLSKLAPSRNNVRAVQQGGVAQATPYYNATILEDLILEEHAAFLRKNISGSESFVEALLLLKVWARQRNSINAPDCLNGFLMSMILAYLTTGAGGQRITMQMTGLQAFRVVIDFIAISGTLEKGIFMQAKSIGNLSPEQKKSLLQCFDIVICDPSGYLNMAFRMSKSGFIELRDEAARTLTYMNTCKDKGFEEVFMTRIDFPAKFDYHARINPMENEHGESSNFCLDKEDWRVYEKEVELLLSKGLGERARLIRVIPRSMPANWNINEGHACLGKIPLLVGILVSNFEKAFRMADVGPSADNKDESVKFRSFWGDKAQLRRFKDGRIAETAVWECEQWEKHLVIKKIMEHIFCRHLSLSSHNFCIVTDQLDFSLMQGGKDQIAYTSNLLDAFDVLSKRLRVLEGLPLNISSVQPLDSAFRHTSVFPPMPHPLAKEKVQQEKSHKLISTCVQPLEVMIQLEGSGKWPIGDIAVEKTKSAFCLKIAESMQKCWGVFPVAAENAVDLLMAGFAFRLRILYEKDKSLLKKQGVFGMPLTGNVPWSKLFPVENDLLLRSQHSSMLNGLQGLHPTYSPTVRLAKRWICSHLFSGFLADEAVELLVAYLFVRPFPFSAPCSRVTGFLRFLRLIAYFDWAMSPLIVDVNGELTLKDRGQIM</sequence>
<dbReference type="InterPro" id="IPR035368">
    <property type="entry name" value="Nrap_D3"/>
</dbReference>
<reference evidence="11 12" key="1">
    <citation type="journal article" date="2021" name="Nat. Plants">
        <title>The Taxus genome provides insights into paclitaxel biosynthesis.</title>
        <authorList>
            <person name="Xiong X."/>
            <person name="Gou J."/>
            <person name="Liao Q."/>
            <person name="Li Y."/>
            <person name="Zhou Q."/>
            <person name="Bi G."/>
            <person name="Li C."/>
            <person name="Du R."/>
            <person name="Wang X."/>
            <person name="Sun T."/>
            <person name="Guo L."/>
            <person name="Liang H."/>
            <person name="Lu P."/>
            <person name="Wu Y."/>
            <person name="Zhang Z."/>
            <person name="Ro D.K."/>
            <person name="Shang Y."/>
            <person name="Huang S."/>
            <person name="Yan J."/>
        </authorList>
    </citation>
    <scope>NUCLEOTIDE SEQUENCE [LARGE SCALE GENOMIC DNA]</scope>
    <source>
        <strain evidence="11">Ta-2019</strain>
    </source>
</reference>
<dbReference type="OMA" id="WAMSPLI"/>
<evidence type="ECO:0000256" key="5">
    <source>
        <dbReference type="RuleBase" id="RU364032"/>
    </source>
</evidence>
<name>A0AA38FTL5_TAXCH</name>
<dbReference type="InterPro" id="IPR035369">
    <property type="entry name" value="Nrap_D4"/>
</dbReference>
<evidence type="ECO:0000313" key="11">
    <source>
        <dbReference type="EMBL" id="KAH9309820.1"/>
    </source>
</evidence>
<evidence type="ECO:0000256" key="1">
    <source>
        <dbReference type="ARBA" id="ARBA00004604"/>
    </source>
</evidence>
<accession>A0AA38FTL5</accession>
<organism evidence="11 12">
    <name type="scientific">Taxus chinensis</name>
    <name type="common">Chinese yew</name>
    <name type="synonym">Taxus wallichiana var. chinensis</name>
    <dbReference type="NCBI Taxonomy" id="29808"/>
    <lineage>
        <taxon>Eukaryota</taxon>
        <taxon>Viridiplantae</taxon>
        <taxon>Streptophyta</taxon>
        <taxon>Embryophyta</taxon>
        <taxon>Tracheophyta</taxon>
        <taxon>Spermatophyta</taxon>
        <taxon>Pinopsida</taxon>
        <taxon>Pinidae</taxon>
        <taxon>Conifers II</taxon>
        <taxon>Cupressales</taxon>
        <taxon>Taxaceae</taxon>
        <taxon>Taxus</taxon>
    </lineage>
</organism>
<feature type="domain" description="Nrap protein" evidence="9">
    <location>
        <begin position="415"/>
        <end position="564"/>
    </location>
</feature>
<proteinExistence type="inferred from homology"/>